<dbReference type="NCBIfam" id="TIGR00229">
    <property type="entry name" value="sensory_box"/>
    <property type="match status" value="2"/>
</dbReference>
<dbReference type="InterPro" id="IPR000014">
    <property type="entry name" value="PAS"/>
</dbReference>
<evidence type="ECO:0000256" key="3">
    <source>
        <dbReference type="ARBA" id="ARBA00022553"/>
    </source>
</evidence>
<dbReference type="PRINTS" id="PR00344">
    <property type="entry name" value="BCTRLSENSOR"/>
</dbReference>
<dbReference type="SMART" id="SM00091">
    <property type="entry name" value="PAS"/>
    <property type="match status" value="2"/>
</dbReference>
<dbReference type="SMART" id="SM00086">
    <property type="entry name" value="PAC"/>
    <property type="match status" value="2"/>
</dbReference>
<evidence type="ECO:0000256" key="6">
    <source>
        <dbReference type="ARBA" id="ARBA00022777"/>
    </source>
</evidence>
<evidence type="ECO:0000313" key="14">
    <source>
        <dbReference type="Proteomes" id="UP000187735"/>
    </source>
</evidence>
<name>A0A1P8WLR2_9PLAN</name>
<dbReference type="KEGG" id="fmr:Fuma_04657"/>
<dbReference type="CDD" id="cd00082">
    <property type="entry name" value="HisKA"/>
    <property type="match status" value="1"/>
</dbReference>
<dbReference type="PANTHER" id="PTHR43065">
    <property type="entry name" value="SENSOR HISTIDINE KINASE"/>
    <property type="match status" value="1"/>
</dbReference>
<accession>A0A1P8WLR2</accession>
<dbReference type="SUPFAM" id="SSF55874">
    <property type="entry name" value="ATPase domain of HSP90 chaperone/DNA topoisomerase II/histidine kinase"/>
    <property type="match status" value="1"/>
</dbReference>
<dbReference type="PANTHER" id="PTHR43065:SF10">
    <property type="entry name" value="PEROXIDE STRESS-ACTIVATED HISTIDINE KINASE MAK3"/>
    <property type="match status" value="1"/>
</dbReference>
<dbReference type="Pfam" id="PF17820">
    <property type="entry name" value="PDZ_6"/>
    <property type="match status" value="1"/>
</dbReference>
<keyword evidence="4 13" id="KW-0808">Transferase</keyword>
<dbReference type="OrthoDB" id="290376at2"/>
<feature type="domain" description="PAS" evidence="11">
    <location>
        <begin position="1099"/>
        <end position="1170"/>
    </location>
</feature>
<dbReference type="Pfam" id="PF02518">
    <property type="entry name" value="HATPase_c"/>
    <property type="match status" value="1"/>
</dbReference>
<dbReference type="CDD" id="cd00130">
    <property type="entry name" value="PAS"/>
    <property type="match status" value="2"/>
</dbReference>
<evidence type="ECO:0000256" key="7">
    <source>
        <dbReference type="ARBA" id="ARBA00022840"/>
    </source>
</evidence>
<dbReference type="PROSITE" id="PS50112">
    <property type="entry name" value="PAS"/>
    <property type="match status" value="2"/>
</dbReference>
<feature type="domain" description="PDZ" evidence="9">
    <location>
        <begin position="190"/>
        <end position="267"/>
    </location>
</feature>
<dbReference type="Gene3D" id="6.10.250.2580">
    <property type="match status" value="1"/>
</dbReference>
<dbReference type="Gene3D" id="2.60.40.10">
    <property type="entry name" value="Immunoglobulins"/>
    <property type="match status" value="1"/>
</dbReference>
<dbReference type="EC" id="2.7.13.3" evidence="2"/>
<organism evidence="13 14">
    <name type="scientific">Fuerstiella marisgermanici</name>
    <dbReference type="NCBI Taxonomy" id="1891926"/>
    <lineage>
        <taxon>Bacteria</taxon>
        <taxon>Pseudomonadati</taxon>
        <taxon>Planctomycetota</taxon>
        <taxon>Planctomycetia</taxon>
        <taxon>Planctomycetales</taxon>
        <taxon>Planctomycetaceae</taxon>
        <taxon>Fuerstiella</taxon>
    </lineage>
</organism>
<dbReference type="GO" id="GO:0006355">
    <property type="term" value="P:regulation of DNA-templated transcription"/>
    <property type="evidence" value="ECO:0007669"/>
    <property type="project" value="InterPro"/>
</dbReference>
<sequence>MILISCCRITTGAETYQPRMANPLDEDWRWHSFSELKGRGLRCLAEGFNKEMWFGVELGAMRYDGVTWTEFGANSGLPSAVEVFATVDNRVFAATRFGLYQISAAPGVEATWKPFLPESEEWPWDYWGLIATTKGDLWAATTWGLLKLPTAEVSESSSIAETPTLFTTTQIATEFKNRQPSSRIHTQTIDADTWRSAEAGFGLSIFSSSVGGSSIVALSEEGPAQRAGLKIGDRILSVDGEPRSAVREIELDAAAGTAISLSISRQGIEQPFIVEIVSEESPGRTQRFRPAAIAEDSSGVVWVGTTSGSLYSLQQETSRPDQPVWVNHTKKSDLPRMGSPDIAKTSRGIAVVSRLASARQMLEYDGSDWKSTPLKRWVNNSVIEVAPGQILIGATGAILSVSDGKETRHSTSDHGIHGNDLLVCQVSDGSIWVAGVDSIALRIEPQGQRWTTYDGLNYQGSTADGADWFLSQQFKVIEHSGDSWQAYDASDGLMSVPMSVVVTKTGVVWAAGSHNGVAATAMFDGEKWERKLHPQLSWSIDRRAAFEDRDGRMWFGAASGYASDEGFEGGIVRFDGTDWKHFVSAGSFPYVHRFCQTADGSIWTRGPRLAQILPDDSVADLSGLPDRVRGYSVAIGNDTNGDLWVSRNRHGVAHVRAPWLYTTRAERSQAATGDGQPNAEPTTVWYTELDGLSNNRLRNILPMPDGSLMTSSYAGFDRFNDGAWISSPLPDELAGSVSNGALKSDGDDAVWVNLSRLWTITRQQTMEEKSLPPLEGQFHAIRYVPNDQAPETHISTSSDRFAEATGASISFHGRDRWNTTPTSKLMYSWAVDKGPWSVFSYDTLVDITDLAVGKHEFQVRARDSDLNVDSSPAMLTFEITPPIWRRAWFLSLMVLTAALIAVALSQSIRVVRQGAFLKTTNEKLVVAEGHLLRSNIELERRVDARTAELRAVNARLLQEIGDREVVQQRLNESELQYRSIIEDQTEMIIRFRKDGTLTFANTAYQKSNGLTDETVTSFNCFSVIHPDDRDRVIQMVSATSIEEPFAMDVMRIVRPNGDIDWAEWRGRALIDSEGRHYGYQAVGRIVTDLFEAEQKLRESELRYRSIVEDQHEMIIRFDQTGTIIFANDAYARDAGCSPQEAIGRSCFDRIHPDDLHEARKLMAATNMENPMAFMQMRIVLDDGTVRWREWNGRALYDDQQQLLGYQAIGRDITELRKAEARLRQKETELAHMARVSAMGEMVAGISHEIKQPLATISNFASASQMVLEQEGLSDEDCSKLQSWTMRISKQTDRINAIVQRLRRFGRPGSQKQTFSMRDAIKEALMVTETATRDAVDELKVDYSDELSEVHADRIQIEQVLVNLIRNACDAMVDTPIGERKLTIKATQDEQKLTVLVNDSGPGIPTGKTKEVFDMFITSKSDGMGMGLAISRSIIEAHDGKIRCVDGACGGQFEFSLPIGEHSSNDK</sequence>
<dbReference type="InterPro" id="IPR013767">
    <property type="entry name" value="PAS_fold"/>
</dbReference>
<feature type="domain" description="PAC" evidence="12">
    <location>
        <begin position="1046"/>
        <end position="1098"/>
    </location>
</feature>
<evidence type="ECO:0000256" key="1">
    <source>
        <dbReference type="ARBA" id="ARBA00000085"/>
    </source>
</evidence>
<evidence type="ECO:0000313" key="13">
    <source>
        <dbReference type="EMBL" id="APZ95005.1"/>
    </source>
</evidence>
<protein>
    <recommendedName>
        <fullName evidence="2">histidine kinase</fullName>
        <ecNumber evidence="2">2.7.13.3</ecNumber>
    </recommendedName>
</protein>
<feature type="domain" description="PAS" evidence="11">
    <location>
        <begin position="973"/>
        <end position="1044"/>
    </location>
</feature>
<dbReference type="InterPro" id="IPR015943">
    <property type="entry name" value="WD40/YVTN_repeat-like_dom_sf"/>
</dbReference>
<dbReference type="Gene3D" id="3.30.565.10">
    <property type="entry name" value="Histidine kinase-like ATPase, C-terminal domain"/>
    <property type="match status" value="1"/>
</dbReference>
<keyword evidence="7" id="KW-0067">ATP-binding</keyword>
<evidence type="ECO:0000256" key="2">
    <source>
        <dbReference type="ARBA" id="ARBA00012438"/>
    </source>
</evidence>
<dbReference type="InterPro" id="IPR003661">
    <property type="entry name" value="HisK_dim/P_dom"/>
</dbReference>
<dbReference type="SUPFAM" id="SSF55785">
    <property type="entry name" value="PYP-like sensor domain (PAS domain)"/>
    <property type="match status" value="2"/>
</dbReference>
<dbReference type="EMBL" id="CP017641">
    <property type="protein sequence ID" value="APZ95005.1"/>
    <property type="molecule type" value="Genomic_DNA"/>
</dbReference>
<dbReference type="InterPro" id="IPR041489">
    <property type="entry name" value="PDZ_6"/>
</dbReference>
<dbReference type="Gene3D" id="3.30.450.20">
    <property type="entry name" value="PAS domain"/>
    <property type="match status" value="2"/>
</dbReference>
<dbReference type="InterPro" id="IPR001610">
    <property type="entry name" value="PAC"/>
</dbReference>
<keyword evidence="8" id="KW-0902">Two-component regulatory system</keyword>
<dbReference type="Gene3D" id="2.130.10.10">
    <property type="entry name" value="YVTN repeat-like/Quinoprotein amine dehydrogenase"/>
    <property type="match status" value="3"/>
</dbReference>
<proteinExistence type="predicted"/>
<dbReference type="SUPFAM" id="SSF63829">
    <property type="entry name" value="Calcium-dependent phosphotriesterase"/>
    <property type="match status" value="1"/>
</dbReference>
<dbReference type="GO" id="GO:0000155">
    <property type="term" value="F:phosphorelay sensor kinase activity"/>
    <property type="evidence" value="ECO:0007669"/>
    <property type="project" value="InterPro"/>
</dbReference>
<dbReference type="InterPro" id="IPR036890">
    <property type="entry name" value="HATPase_C_sf"/>
</dbReference>
<dbReference type="InterPro" id="IPR005467">
    <property type="entry name" value="His_kinase_dom"/>
</dbReference>
<dbReference type="Gene3D" id="2.30.42.10">
    <property type="match status" value="1"/>
</dbReference>
<feature type="domain" description="PAC" evidence="12">
    <location>
        <begin position="1172"/>
        <end position="1224"/>
    </location>
</feature>
<dbReference type="InterPro" id="IPR036097">
    <property type="entry name" value="HisK_dim/P_sf"/>
</dbReference>
<dbReference type="SMART" id="SM00388">
    <property type="entry name" value="HisKA"/>
    <property type="match status" value="1"/>
</dbReference>
<gene>
    <name evidence="13" type="primary">fixL_4</name>
    <name evidence="13" type="ORF">Fuma_04657</name>
</gene>
<dbReference type="InterPro" id="IPR004358">
    <property type="entry name" value="Sig_transdc_His_kin-like_C"/>
</dbReference>
<dbReference type="InterPro" id="IPR003594">
    <property type="entry name" value="HATPase_dom"/>
</dbReference>
<keyword evidence="5" id="KW-0547">Nucleotide-binding</keyword>
<dbReference type="Proteomes" id="UP000187735">
    <property type="component" value="Chromosome"/>
</dbReference>
<comment type="catalytic activity">
    <reaction evidence="1">
        <text>ATP + protein L-histidine = ADP + protein N-phospho-L-histidine.</text>
        <dbReference type="EC" id="2.7.13.3"/>
    </reaction>
</comment>
<dbReference type="InterPro" id="IPR013783">
    <property type="entry name" value="Ig-like_fold"/>
</dbReference>
<dbReference type="RefSeq" id="WP_077026229.1">
    <property type="nucleotide sequence ID" value="NZ_CP017641.1"/>
</dbReference>
<feature type="domain" description="Histidine kinase" evidence="10">
    <location>
        <begin position="1244"/>
        <end position="1460"/>
    </location>
</feature>
<evidence type="ECO:0000256" key="4">
    <source>
        <dbReference type="ARBA" id="ARBA00022679"/>
    </source>
</evidence>
<dbReference type="Gene3D" id="1.10.287.130">
    <property type="match status" value="1"/>
</dbReference>
<evidence type="ECO:0000256" key="8">
    <source>
        <dbReference type="ARBA" id="ARBA00023012"/>
    </source>
</evidence>
<keyword evidence="3" id="KW-0597">Phosphoprotein</keyword>
<dbReference type="STRING" id="1891926.Fuma_04657"/>
<dbReference type="PROSITE" id="PS50106">
    <property type="entry name" value="PDZ"/>
    <property type="match status" value="1"/>
</dbReference>
<dbReference type="GO" id="GO:0005524">
    <property type="term" value="F:ATP binding"/>
    <property type="evidence" value="ECO:0007669"/>
    <property type="project" value="UniProtKB-KW"/>
</dbReference>
<dbReference type="SMART" id="SM00387">
    <property type="entry name" value="HATPase_c"/>
    <property type="match status" value="1"/>
</dbReference>
<dbReference type="PROSITE" id="PS50113">
    <property type="entry name" value="PAC"/>
    <property type="match status" value="2"/>
</dbReference>
<dbReference type="SMART" id="SM00228">
    <property type="entry name" value="PDZ"/>
    <property type="match status" value="1"/>
</dbReference>
<dbReference type="Pfam" id="PF08447">
    <property type="entry name" value="PAS_3"/>
    <property type="match status" value="1"/>
</dbReference>
<evidence type="ECO:0000259" key="12">
    <source>
        <dbReference type="PROSITE" id="PS50113"/>
    </source>
</evidence>
<dbReference type="SUPFAM" id="SSF50156">
    <property type="entry name" value="PDZ domain-like"/>
    <property type="match status" value="1"/>
</dbReference>
<dbReference type="InterPro" id="IPR036034">
    <property type="entry name" value="PDZ_sf"/>
</dbReference>
<evidence type="ECO:0000259" key="10">
    <source>
        <dbReference type="PROSITE" id="PS50109"/>
    </source>
</evidence>
<dbReference type="SUPFAM" id="SSF47384">
    <property type="entry name" value="Homodimeric domain of signal transducing histidine kinase"/>
    <property type="match status" value="1"/>
</dbReference>
<dbReference type="PROSITE" id="PS50109">
    <property type="entry name" value="HIS_KIN"/>
    <property type="match status" value="1"/>
</dbReference>
<dbReference type="Pfam" id="PF00989">
    <property type="entry name" value="PAS"/>
    <property type="match status" value="1"/>
</dbReference>
<keyword evidence="14" id="KW-1185">Reference proteome</keyword>
<dbReference type="InterPro" id="IPR001478">
    <property type="entry name" value="PDZ"/>
</dbReference>
<evidence type="ECO:0000256" key="5">
    <source>
        <dbReference type="ARBA" id="ARBA00022741"/>
    </source>
</evidence>
<evidence type="ECO:0000259" key="11">
    <source>
        <dbReference type="PROSITE" id="PS50112"/>
    </source>
</evidence>
<keyword evidence="6" id="KW-0418">Kinase</keyword>
<dbReference type="InterPro" id="IPR013655">
    <property type="entry name" value="PAS_fold_3"/>
</dbReference>
<dbReference type="InterPro" id="IPR035965">
    <property type="entry name" value="PAS-like_dom_sf"/>
</dbReference>
<dbReference type="InterPro" id="IPR000700">
    <property type="entry name" value="PAS-assoc_C"/>
</dbReference>
<reference evidence="13 14" key="1">
    <citation type="journal article" date="2016" name="Front. Microbiol.">
        <title>Fuerstia marisgermanicae gen. nov., sp. nov., an Unusual Member of the Phylum Planctomycetes from the German Wadden Sea.</title>
        <authorList>
            <person name="Kohn T."/>
            <person name="Heuer A."/>
            <person name="Jogler M."/>
            <person name="Vollmers J."/>
            <person name="Boedeker C."/>
            <person name="Bunk B."/>
            <person name="Rast P."/>
            <person name="Borchert D."/>
            <person name="Glockner I."/>
            <person name="Freese H.M."/>
            <person name="Klenk H.P."/>
            <person name="Overmann J."/>
            <person name="Kaster A.K."/>
            <person name="Rohde M."/>
            <person name="Wiegand S."/>
            <person name="Jogler C."/>
        </authorList>
    </citation>
    <scope>NUCLEOTIDE SEQUENCE [LARGE SCALE GENOMIC DNA]</scope>
    <source>
        <strain evidence="13 14">NH11</strain>
    </source>
</reference>
<dbReference type="Pfam" id="PF00512">
    <property type="entry name" value="HisKA"/>
    <property type="match status" value="1"/>
</dbReference>
<evidence type="ECO:0000259" key="9">
    <source>
        <dbReference type="PROSITE" id="PS50106"/>
    </source>
</evidence>